<name>A0A7W6J223_9HYPH</name>
<feature type="domain" description="Serine aminopeptidase S33" evidence="3">
    <location>
        <begin position="66"/>
        <end position="191"/>
    </location>
</feature>
<accession>A0A7W6J223</accession>
<organism evidence="4 5">
    <name type="scientific">Gellertiella hungarica</name>
    <dbReference type="NCBI Taxonomy" id="1572859"/>
    <lineage>
        <taxon>Bacteria</taxon>
        <taxon>Pseudomonadati</taxon>
        <taxon>Pseudomonadota</taxon>
        <taxon>Alphaproteobacteria</taxon>
        <taxon>Hyphomicrobiales</taxon>
        <taxon>Rhizobiaceae</taxon>
        <taxon>Gellertiella</taxon>
    </lineage>
</organism>
<keyword evidence="5" id="KW-1185">Reference proteome</keyword>
<evidence type="ECO:0000313" key="4">
    <source>
        <dbReference type="EMBL" id="MBB4063359.1"/>
    </source>
</evidence>
<dbReference type="Proteomes" id="UP000528286">
    <property type="component" value="Unassembled WGS sequence"/>
</dbReference>
<reference evidence="4 5" key="1">
    <citation type="submission" date="2020-08" db="EMBL/GenBank/DDBJ databases">
        <title>Genomic Encyclopedia of Type Strains, Phase IV (KMG-IV): sequencing the most valuable type-strain genomes for metagenomic binning, comparative biology and taxonomic classification.</title>
        <authorList>
            <person name="Goeker M."/>
        </authorList>
    </citation>
    <scope>NUCLEOTIDE SEQUENCE [LARGE SCALE GENOMIC DNA]</scope>
    <source>
        <strain evidence="4 5">DSM 29853</strain>
    </source>
</reference>
<dbReference type="InterPro" id="IPR029058">
    <property type="entry name" value="AB_hydrolase_fold"/>
</dbReference>
<dbReference type="EMBL" id="JACIEZ010000001">
    <property type="protein sequence ID" value="MBB4063359.1"/>
    <property type="molecule type" value="Genomic_DNA"/>
</dbReference>
<evidence type="ECO:0000256" key="1">
    <source>
        <dbReference type="ARBA" id="ARBA00022801"/>
    </source>
</evidence>
<protein>
    <recommendedName>
        <fullName evidence="3">Serine aminopeptidase S33 domain-containing protein</fullName>
    </recommendedName>
</protein>
<evidence type="ECO:0000256" key="2">
    <source>
        <dbReference type="SAM" id="Phobius"/>
    </source>
</evidence>
<keyword evidence="2" id="KW-0812">Transmembrane</keyword>
<dbReference type="Pfam" id="PF12146">
    <property type="entry name" value="Hydrolase_4"/>
    <property type="match status" value="1"/>
</dbReference>
<evidence type="ECO:0000313" key="5">
    <source>
        <dbReference type="Proteomes" id="UP000528286"/>
    </source>
</evidence>
<comment type="caution">
    <text evidence="4">The sequence shown here is derived from an EMBL/GenBank/DDBJ whole genome shotgun (WGS) entry which is preliminary data.</text>
</comment>
<dbReference type="RefSeq" id="WP_183364551.1">
    <property type="nucleotide sequence ID" value="NZ_JACIEZ010000001.1"/>
</dbReference>
<dbReference type="InterPro" id="IPR022742">
    <property type="entry name" value="Hydrolase_4"/>
</dbReference>
<dbReference type="Gene3D" id="3.40.50.1820">
    <property type="entry name" value="alpha/beta hydrolase"/>
    <property type="match status" value="1"/>
</dbReference>
<feature type="transmembrane region" description="Helical" evidence="2">
    <location>
        <begin position="21"/>
        <end position="39"/>
    </location>
</feature>
<keyword evidence="1" id="KW-0378">Hydrolase</keyword>
<dbReference type="AlphaFoldDB" id="A0A7W6J223"/>
<dbReference type="PANTHER" id="PTHR22946">
    <property type="entry name" value="DIENELACTONE HYDROLASE DOMAIN-CONTAINING PROTEIN-RELATED"/>
    <property type="match status" value="1"/>
</dbReference>
<gene>
    <name evidence="4" type="ORF">GGR23_000520</name>
</gene>
<dbReference type="GO" id="GO:0052689">
    <property type="term" value="F:carboxylic ester hydrolase activity"/>
    <property type="evidence" value="ECO:0007669"/>
    <property type="project" value="UniProtKB-ARBA"/>
</dbReference>
<dbReference type="PANTHER" id="PTHR22946:SF9">
    <property type="entry name" value="POLYKETIDE TRANSFERASE AF380"/>
    <property type="match status" value="1"/>
</dbReference>
<dbReference type="SUPFAM" id="SSF53474">
    <property type="entry name" value="alpha/beta-Hydrolases"/>
    <property type="match status" value="1"/>
</dbReference>
<keyword evidence="2" id="KW-1133">Transmembrane helix</keyword>
<keyword evidence="2" id="KW-0472">Membrane</keyword>
<evidence type="ECO:0000259" key="3">
    <source>
        <dbReference type="Pfam" id="PF12146"/>
    </source>
</evidence>
<sequence length="301" mass="31548">MSLSTREDTEGRSRRSAGARWIAAAGLSAMLLGALPAMAGETTVTLNGGIAATLNIPDSVKPESAPAPAVLMLHGFGSSRNEVGNLFARQAEALAARGIASLRIDFRGFGKSDGDTGSTTIDSQLEDAKVGLAYLTKVKGIDSARVGVLGFSLGGGVAMLAAADEPQKIKSLATWSSVGDFKADFLASLGQKAFDRAKEDGVVGLDLGWRTIALKQAFFDNLEQHRLDDAIAKYPGAYMAIAGAKDGSAAYLVKFASLAKGQTKLTHVIPEADHIFNVLGDDQSKAEDVLAKTTDWFARTL</sequence>
<dbReference type="InterPro" id="IPR050261">
    <property type="entry name" value="FrsA_esterase"/>
</dbReference>
<proteinExistence type="predicted"/>